<sequence length="99" mass="10869">MLQLIGKLSFPVSSSTLFHPHGSTPYGIRSLTAEEGEFLLRCISIHWGWGEPTSMCMRSGPTYLTPAGVDFNNGGKIHPRERFIPASGEVGVWTCPFCN</sequence>
<evidence type="ECO:0000313" key="2">
    <source>
        <dbReference type="Proteomes" id="UP000499080"/>
    </source>
</evidence>
<dbReference type="Proteomes" id="UP000499080">
    <property type="component" value="Unassembled WGS sequence"/>
</dbReference>
<protein>
    <submittedName>
        <fullName evidence="1">Uncharacterized protein</fullName>
    </submittedName>
</protein>
<proteinExistence type="predicted"/>
<comment type="caution">
    <text evidence="1">The sequence shown here is derived from an EMBL/GenBank/DDBJ whole genome shotgun (WGS) entry which is preliminary data.</text>
</comment>
<keyword evidence="2" id="KW-1185">Reference proteome</keyword>
<accession>A0A4Y2SLK9</accession>
<name>A0A4Y2SLK9_ARAVE</name>
<gene>
    <name evidence="1" type="ORF">AVEN_261304_1</name>
</gene>
<dbReference type="AlphaFoldDB" id="A0A4Y2SLK9"/>
<dbReference type="EMBL" id="BGPR01022307">
    <property type="protein sequence ID" value="GBN88486.1"/>
    <property type="molecule type" value="Genomic_DNA"/>
</dbReference>
<reference evidence="1 2" key="1">
    <citation type="journal article" date="2019" name="Sci. Rep.">
        <title>Orb-weaving spider Araneus ventricosus genome elucidates the spidroin gene catalogue.</title>
        <authorList>
            <person name="Kono N."/>
            <person name="Nakamura H."/>
            <person name="Ohtoshi R."/>
            <person name="Moran D.A.P."/>
            <person name="Shinohara A."/>
            <person name="Yoshida Y."/>
            <person name="Fujiwara M."/>
            <person name="Mori M."/>
            <person name="Tomita M."/>
            <person name="Arakawa K."/>
        </authorList>
    </citation>
    <scope>NUCLEOTIDE SEQUENCE [LARGE SCALE GENOMIC DNA]</scope>
</reference>
<organism evidence="1 2">
    <name type="scientific">Araneus ventricosus</name>
    <name type="common">Orbweaver spider</name>
    <name type="synonym">Epeira ventricosa</name>
    <dbReference type="NCBI Taxonomy" id="182803"/>
    <lineage>
        <taxon>Eukaryota</taxon>
        <taxon>Metazoa</taxon>
        <taxon>Ecdysozoa</taxon>
        <taxon>Arthropoda</taxon>
        <taxon>Chelicerata</taxon>
        <taxon>Arachnida</taxon>
        <taxon>Araneae</taxon>
        <taxon>Araneomorphae</taxon>
        <taxon>Entelegynae</taxon>
        <taxon>Araneoidea</taxon>
        <taxon>Araneidae</taxon>
        <taxon>Araneus</taxon>
    </lineage>
</organism>
<evidence type="ECO:0000313" key="1">
    <source>
        <dbReference type="EMBL" id="GBN88486.1"/>
    </source>
</evidence>